<dbReference type="OrthoDB" id="5296182at2"/>
<sequence>MTPTRLSLPLSLLAALLLVPGSALAQEDREWGDAPPPPELDEAADPSPPVLDERAREQRSLEEADIIIIERDGETRREYRMGGQLVMVEVTPAVGPTYYLIDTTGDGTLDGRRNELDPDFVPPSWVIFRW</sequence>
<dbReference type="AlphaFoldDB" id="A0A0G3G776"/>
<dbReference type="EMBL" id="CP011367">
    <property type="protein sequence ID" value="AKJ96219.1"/>
    <property type="molecule type" value="Genomic_DNA"/>
</dbReference>
<dbReference type="PATRIC" id="fig|106634.4.peg.2652"/>
<keyword evidence="2" id="KW-0732">Signal</keyword>
<evidence type="ECO:0000313" key="4">
    <source>
        <dbReference type="Proteomes" id="UP000064201"/>
    </source>
</evidence>
<reference evidence="3 4" key="1">
    <citation type="submission" date="2015-04" db="EMBL/GenBank/DDBJ databases">
        <title>Complete Sequence for the Genome of the Thioalkalivibrio versutus D301.</title>
        <authorList>
            <person name="Mu T."/>
            <person name="Zhou J."/>
            <person name="Xu X."/>
        </authorList>
    </citation>
    <scope>NUCLEOTIDE SEQUENCE [LARGE SCALE GENOMIC DNA]</scope>
    <source>
        <strain evidence="3 4">D301</strain>
    </source>
</reference>
<dbReference type="Pfam" id="PF11191">
    <property type="entry name" value="DUF2782"/>
    <property type="match status" value="1"/>
</dbReference>
<organism evidence="3 4">
    <name type="scientific">Thioalkalivibrio versutus</name>
    <dbReference type="NCBI Taxonomy" id="106634"/>
    <lineage>
        <taxon>Bacteria</taxon>
        <taxon>Pseudomonadati</taxon>
        <taxon>Pseudomonadota</taxon>
        <taxon>Gammaproteobacteria</taxon>
        <taxon>Chromatiales</taxon>
        <taxon>Ectothiorhodospiraceae</taxon>
        <taxon>Thioalkalivibrio</taxon>
    </lineage>
</organism>
<keyword evidence="4" id="KW-1185">Reference proteome</keyword>
<dbReference type="RefSeq" id="WP_047251786.1">
    <property type="nucleotide sequence ID" value="NZ_CP011367.1"/>
</dbReference>
<name>A0A0G3G776_9GAMM</name>
<evidence type="ECO:0000256" key="2">
    <source>
        <dbReference type="SAM" id="SignalP"/>
    </source>
</evidence>
<accession>A0A0G3G776</accession>
<dbReference type="STRING" id="106634.TVD_13005"/>
<gene>
    <name evidence="3" type="ORF">TVD_13005</name>
</gene>
<dbReference type="KEGG" id="tvr:TVD_13005"/>
<dbReference type="Gene3D" id="2.20.130.30">
    <property type="entry name" value="Protein of unknown function DUF2782"/>
    <property type="match status" value="1"/>
</dbReference>
<feature type="chain" id="PRO_5002553738" description="DUF2782 domain-containing protein" evidence="2">
    <location>
        <begin position="26"/>
        <end position="130"/>
    </location>
</feature>
<feature type="signal peptide" evidence="2">
    <location>
        <begin position="1"/>
        <end position="25"/>
    </location>
</feature>
<feature type="region of interest" description="Disordered" evidence="1">
    <location>
        <begin position="26"/>
        <end position="57"/>
    </location>
</feature>
<dbReference type="Proteomes" id="UP000064201">
    <property type="component" value="Chromosome"/>
</dbReference>
<evidence type="ECO:0008006" key="5">
    <source>
        <dbReference type="Google" id="ProtNLM"/>
    </source>
</evidence>
<protein>
    <recommendedName>
        <fullName evidence="5">DUF2782 domain-containing protein</fullName>
    </recommendedName>
</protein>
<evidence type="ECO:0000256" key="1">
    <source>
        <dbReference type="SAM" id="MobiDB-lite"/>
    </source>
</evidence>
<evidence type="ECO:0000313" key="3">
    <source>
        <dbReference type="EMBL" id="AKJ96219.1"/>
    </source>
</evidence>
<dbReference type="InterPro" id="IPR021357">
    <property type="entry name" value="DUF2782"/>
</dbReference>
<proteinExistence type="predicted"/>